<evidence type="ECO:0000313" key="14">
    <source>
        <dbReference type="WBParaSite" id="SRAE_X000058300.1"/>
    </source>
</evidence>
<feature type="transmembrane region" description="Helical" evidence="10">
    <location>
        <begin position="372"/>
        <end position="391"/>
    </location>
</feature>
<proteinExistence type="inferred from homology"/>
<dbReference type="OMA" id="HEMFRPI"/>
<evidence type="ECO:0000256" key="10">
    <source>
        <dbReference type="SAM" id="Phobius"/>
    </source>
</evidence>
<feature type="transmembrane region" description="Helical" evidence="10">
    <location>
        <begin position="346"/>
        <end position="366"/>
    </location>
</feature>
<dbReference type="OrthoDB" id="297496at2759"/>
<keyword evidence="3 8" id="KW-0812">Transmembrane</keyword>
<keyword evidence="4 10" id="KW-1133">Transmembrane helix</keyword>
<dbReference type="CTD" id="36383636"/>
<dbReference type="GeneID" id="36383636"/>
<dbReference type="SUPFAM" id="SSF81324">
    <property type="entry name" value="Voltage-gated potassium channels"/>
    <property type="match status" value="2"/>
</dbReference>
<keyword evidence="2 8" id="KW-0813">Transport</keyword>
<gene>
    <name evidence="12 14 15" type="ORF">SRAE_X000058300</name>
</gene>
<feature type="transmembrane region" description="Helical" evidence="10">
    <location>
        <begin position="398"/>
        <end position="417"/>
    </location>
</feature>
<dbReference type="RefSeq" id="XP_024510452.1">
    <property type="nucleotide sequence ID" value="XM_024644945.1"/>
</dbReference>
<reference evidence="14" key="2">
    <citation type="submission" date="2020-12" db="UniProtKB">
        <authorList>
            <consortium name="WormBaseParasite"/>
        </authorList>
    </citation>
    <scope>IDENTIFICATION</scope>
</reference>
<accession>A0A090LNE8</accession>
<evidence type="ECO:0000256" key="2">
    <source>
        <dbReference type="ARBA" id="ARBA00022448"/>
    </source>
</evidence>
<keyword evidence="6 10" id="KW-0472">Membrane</keyword>
<keyword evidence="5 8" id="KW-0406">Ion transport</keyword>
<dbReference type="WormBase" id="SRAE_X000058300">
    <property type="protein sequence ID" value="SRP02011"/>
    <property type="gene ID" value="WBGene00266142"/>
</dbReference>
<evidence type="ECO:0000256" key="3">
    <source>
        <dbReference type="ARBA" id="ARBA00022692"/>
    </source>
</evidence>
<dbReference type="PANTHER" id="PTHR11003:SF317">
    <property type="entry name" value="POTASSIUM CHANNEL DOMAIN-CONTAINING PROTEIN"/>
    <property type="match status" value="1"/>
</dbReference>
<dbReference type="InterPro" id="IPR013099">
    <property type="entry name" value="K_chnl_dom"/>
</dbReference>
<dbReference type="PRINTS" id="PR01333">
    <property type="entry name" value="2POREKCHANEL"/>
</dbReference>
<dbReference type="Proteomes" id="UP000035682">
    <property type="component" value="Unplaced"/>
</dbReference>
<dbReference type="AlphaFoldDB" id="A0A090LNE8"/>
<keyword evidence="7 8" id="KW-0407">Ion channel</keyword>
<evidence type="ECO:0000256" key="7">
    <source>
        <dbReference type="ARBA" id="ARBA00023303"/>
    </source>
</evidence>
<comment type="similarity">
    <text evidence="8">Belongs to the two pore domain potassium channel (TC 1.A.1.8) family.</text>
</comment>
<feature type="transmembrane region" description="Helical" evidence="10">
    <location>
        <begin position="155"/>
        <end position="173"/>
    </location>
</feature>
<dbReference type="EMBL" id="LN609530">
    <property type="protein sequence ID" value="CEF71256.1"/>
    <property type="molecule type" value="Genomic_DNA"/>
</dbReference>
<evidence type="ECO:0000259" key="11">
    <source>
        <dbReference type="Pfam" id="PF07885"/>
    </source>
</evidence>
<dbReference type="Gene3D" id="1.10.287.70">
    <property type="match status" value="1"/>
</dbReference>
<protein>
    <submittedName>
        <fullName evidence="12 14">Potassium channel subfamily K member 18</fullName>
    </submittedName>
</protein>
<keyword evidence="13" id="KW-1185">Reference proteome</keyword>
<dbReference type="GO" id="GO:0030322">
    <property type="term" value="P:stabilization of membrane potential"/>
    <property type="evidence" value="ECO:0007669"/>
    <property type="project" value="TreeGrafter"/>
</dbReference>
<feature type="transmembrane region" description="Helical" evidence="10">
    <location>
        <begin position="185"/>
        <end position="202"/>
    </location>
</feature>
<evidence type="ECO:0000256" key="5">
    <source>
        <dbReference type="ARBA" id="ARBA00023065"/>
    </source>
</evidence>
<feature type="domain" description="Potassium channel" evidence="11">
    <location>
        <begin position="352"/>
        <end position="425"/>
    </location>
</feature>
<feature type="compositionally biased region" description="Low complexity" evidence="9">
    <location>
        <begin position="687"/>
        <end position="700"/>
    </location>
</feature>
<feature type="transmembrane region" description="Helical" evidence="10">
    <location>
        <begin position="21"/>
        <end position="45"/>
    </location>
</feature>
<evidence type="ECO:0000256" key="1">
    <source>
        <dbReference type="ARBA" id="ARBA00004141"/>
    </source>
</evidence>
<evidence type="ECO:0000313" key="15">
    <source>
        <dbReference type="WormBase" id="SRAE_X000058300"/>
    </source>
</evidence>
<dbReference type="eggNOG" id="KOG1418">
    <property type="taxonomic scope" value="Eukaryota"/>
</dbReference>
<evidence type="ECO:0000256" key="4">
    <source>
        <dbReference type="ARBA" id="ARBA00022989"/>
    </source>
</evidence>
<dbReference type="WBParaSite" id="SRAE_X000058300.1">
    <property type="protein sequence ID" value="SRAE_X000058300.1"/>
    <property type="gene ID" value="WBGene00266142"/>
</dbReference>
<organism evidence="12">
    <name type="scientific">Strongyloides ratti</name>
    <name type="common">Parasitic roundworm</name>
    <dbReference type="NCBI Taxonomy" id="34506"/>
    <lineage>
        <taxon>Eukaryota</taxon>
        <taxon>Metazoa</taxon>
        <taxon>Ecdysozoa</taxon>
        <taxon>Nematoda</taxon>
        <taxon>Chromadorea</taxon>
        <taxon>Rhabditida</taxon>
        <taxon>Tylenchina</taxon>
        <taxon>Panagrolaimomorpha</taxon>
        <taxon>Strongyloidoidea</taxon>
        <taxon>Strongyloididae</taxon>
        <taxon>Strongyloides</taxon>
    </lineage>
</organism>
<reference evidence="12 13" key="1">
    <citation type="submission" date="2014-09" db="EMBL/GenBank/DDBJ databases">
        <authorList>
            <person name="Martin A.A."/>
        </authorList>
    </citation>
    <scope>NUCLEOTIDE SEQUENCE</scope>
    <source>
        <strain evidence="13">ED321</strain>
        <strain evidence="12">ED321 Heterogonic</strain>
    </source>
</reference>
<dbReference type="Pfam" id="PF07885">
    <property type="entry name" value="Ion_trans_2"/>
    <property type="match status" value="2"/>
</dbReference>
<evidence type="ECO:0000313" key="12">
    <source>
        <dbReference type="EMBL" id="CEF71256.1"/>
    </source>
</evidence>
<dbReference type="GO" id="GO:0022841">
    <property type="term" value="F:potassium ion leak channel activity"/>
    <property type="evidence" value="ECO:0007669"/>
    <property type="project" value="TreeGrafter"/>
</dbReference>
<name>A0A090LNE8_STRRB</name>
<dbReference type="GO" id="GO:0005886">
    <property type="term" value="C:plasma membrane"/>
    <property type="evidence" value="ECO:0007669"/>
    <property type="project" value="TreeGrafter"/>
</dbReference>
<feature type="compositionally biased region" description="Low complexity" evidence="9">
    <location>
        <begin position="719"/>
        <end position="731"/>
    </location>
</feature>
<dbReference type="STRING" id="34506.A0A090LNE8"/>
<feature type="domain" description="Potassium channel" evidence="11">
    <location>
        <begin position="142"/>
        <end position="210"/>
    </location>
</feature>
<dbReference type="PANTHER" id="PTHR11003">
    <property type="entry name" value="POTASSIUM CHANNEL, SUBFAMILY K"/>
    <property type="match status" value="1"/>
</dbReference>
<comment type="subcellular location">
    <subcellularLocation>
        <location evidence="1">Membrane</location>
        <topology evidence="1">Multi-pass membrane protein</topology>
    </subcellularLocation>
</comment>
<evidence type="ECO:0000313" key="13">
    <source>
        <dbReference type="Proteomes" id="UP000035682"/>
    </source>
</evidence>
<sequence>MNSIVNKLISLKDSKKYLNQATPFIVHLLMICGVAIYAMFGAIVMQSLEAIPIIKEHPSKGSIKNSNNRESRELIKSEDNEMLKVNRHCLISTLQKSINDICSDEDTSLRSILYSIDSCYHVILNSKSVDSLHVIEKIIYNTKTGKDEVVLYEEWSFSDSILFAFTVITTIGYGNVAPKSFGGRMFCIFYGLIGIPFTLLAIADLGKFISEVMVSASNIYTVGIKKIKKKLRLYRDNKYFGFILKQIIQKSPSNSKKVSIYINPEHVEDLENGLNYKEDLNKIERPLMSQNNNCLRNSNKNCNSNDNIYNYEDKTSILEFENNKKKEEESDSEDEEKSHSYSNQTCSLMGLFIIYIILGGMMLSAYEPEMTFFNAIYFNFVSLTSIGLGDIVPKSQEYMFFTIIYIAIGLALTTIAIDIAADYLKKLHYFGRKIENVASVTIWFGGKKLTMGQLVKNLGDQFNLPMTTIKNLNLDDFVDKAIKVEAGEIESLRPPPLEPKNIMTLDESVSFADGSDDWIPNDKEDFTPFICPKNESPIIESFPKILTPIVENFPTLLKEEIPIRTPTPEILSPTPSSKVSIPKCITPILQKIETPEPEIELLPPIKTPSPEVKEEDTSVDDYLNQKRRGYSEDAWRRYQEYQKQWQKLRQVKHNKGKSPNRKFFSVVETVTDEVLKNEKKRKASEFSYLSSNTPTSSESSIKFDKKNSLQHEMFRPISRNRSSLSSSTNKSTDIKRKKSPSVNTGERVNVKHSNEKNNLTGNDETLNIIDDNDKNTKTNLPVKGKPPSITSLSTRLPKGSR</sequence>
<evidence type="ECO:0000256" key="8">
    <source>
        <dbReference type="RuleBase" id="RU003857"/>
    </source>
</evidence>
<dbReference type="InterPro" id="IPR003280">
    <property type="entry name" value="2pore_dom_K_chnl"/>
</dbReference>
<evidence type="ECO:0000256" key="6">
    <source>
        <dbReference type="ARBA" id="ARBA00023136"/>
    </source>
</evidence>
<feature type="region of interest" description="Disordered" evidence="9">
    <location>
        <begin position="681"/>
        <end position="801"/>
    </location>
</feature>
<dbReference type="GO" id="GO:0015271">
    <property type="term" value="F:outward rectifier potassium channel activity"/>
    <property type="evidence" value="ECO:0007669"/>
    <property type="project" value="TreeGrafter"/>
</dbReference>
<feature type="compositionally biased region" description="Basic and acidic residues" evidence="9">
    <location>
        <begin position="701"/>
        <end position="714"/>
    </location>
</feature>
<feature type="compositionally biased region" description="Polar residues" evidence="9">
    <location>
        <begin position="756"/>
        <end position="765"/>
    </location>
</feature>
<evidence type="ECO:0000256" key="9">
    <source>
        <dbReference type="SAM" id="MobiDB-lite"/>
    </source>
</evidence>